<evidence type="ECO:0000256" key="1">
    <source>
        <dbReference type="ARBA" id="ARBA00007265"/>
    </source>
</evidence>
<dbReference type="Gene3D" id="3.30.460.10">
    <property type="entry name" value="Beta Polymerase, domain 2"/>
    <property type="match status" value="1"/>
</dbReference>
<comment type="caution">
    <text evidence="7">The sequence shown here is derived from an EMBL/GenBank/DDBJ whole genome shotgun (WGS) entry which is preliminary data.</text>
</comment>
<dbReference type="InterPro" id="IPR052191">
    <property type="entry name" value="tRNA_ntf/polyA_polymerase_I"/>
</dbReference>
<evidence type="ECO:0000256" key="3">
    <source>
        <dbReference type="RuleBase" id="RU003953"/>
    </source>
</evidence>
<evidence type="ECO:0000256" key="4">
    <source>
        <dbReference type="SAM" id="MobiDB-lite"/>
    </source>
</evidence>
<protein>
    <recommendedName>
        <fullName evidence="6">Poly A polymerase head domain-containing protein</fullName>
    </recommendedName>
</protein>
<dbReference type="GO" id="GO:0003723">
    <property type="term" value="F:RNA binding"/>
    <property type="evidence" value="ECO:0007669"/>
    <property type="project" value="UniProtKB-KW"/>
</dbReference>
<keyword evidence="5" id="KW-0472">Membrane</keyword>
<keyword evidence="5" id="KW-0812">Transmembrane</keyword>
<accession>A0A9Q1JWK4</accession>
<keyword evidence="5" id="KW-1133">Transmembrane helix</keyword>
<gene>
    <name evidence="7" type="ORF">Cgig2_028541</name>
</gene>
<dbReference type="AlphaFoldDB" id="A0A9Q1JWK4"/>
<evidence type="ECO:0000259" key="6">
    <source>
        <dbReference type="Pfam" id="PF01743"/>
    </source>
</evidence>
<organism evidence="7 8">
    <name type="scientific">Carnegiea gigantea</name>
    <dbReference type="NCBI Taxonomy" id="171969"/>
    <lineage>
        <taxon>Eukaryota</taxon>
        <taxon>Viridiplantae</taxon>
        <taxon>Streptophyta</taxon>
        <taxon>Embryophyta</taxon>
        <taxon>Tracheophyta</taxon>
        <taxon>Spermatophyta</taxon>
        <taxon>Magnoliopsida</taxon>
        <taxon>eudicotyledons</taxon>
        <taxon>Gunneridae</taxon>
        <taxon>Pentapetalae</taxon>
        <taxon>Caryophyllales</taxon>
        <taxon>Cactineae</taxon>
        <taxon>Cactaceae</taxon>
        <taxon>Cactoideae</taxon>
        <taxon>Echinocereeae</taxon>
        <taxon>Carnegiea</taxon>
    </lineage>
</organism>
<comment type="similarity">
    <text evidence="1 3">Belongs to the tRNA nucleotidyltransferase/poly(A) polymerase family.</text>
</comment>
<dbReference type="InterPro" id="IPR002646">
    <property type="entry name" value="PolA_pol_head_dom"/>
</dbReference>
<proteinExistence type="inferred from homology"/>
<feature type="region of interest" description="Disordered" evidence="4">
    <location>
        <begin position="48"/>
        <end position="70"/>
    </location>
</feature>
<dbReference type="SUPFAM" id="SSF81891">
    <property type="entry name" value="Poly A polymerase C-terminal region-like"/>
    <property type="match status" value="1"/>
</dbReference>
<evidence type="ECO:0000313" key="8">
    <source>
        <dbReference type="Proteomes" id="UP001153076"/>
    </source>
</evidence>
<keyword evidence="2 3" id="KW-0808">Transferase</keyword>
<evidence type="ECO:0000313" key="7">
    <source>
        <dbReference type="EMBL" id="KAJ8432279.1"/>
    </source>
</evidence>
<evidence type="ECO:0000256" key="2">
    <source>
        <dbReference type="ARBA" id="ARBA00022679"/>
    </source>
</evidence>
<reference evidence="7" key="1">
    <citation type="submission" date="2022-04" db="EMBL/GenBank/DDBJ databases">
        <title>Carnegiea gigantea Genome sequencing and assembly v2.</title>
        <authorList>
            <person name="Copetti D."/>
            <person name="Sanderson M.J."/>
            <person name="Burquez A."/>
            <person name="Wojciechowski M.F."/>
        </authorList>
    </citation>
    <scope>NUCLEOTIDE SEQUENCE</scope>
    <source>
        <strain evidence="7">SGP5-SGP5p</strain>
        <tissue evidence="7">Aerial part</tissue>
    </source>
</reference>
<dbReference type="PANTHER" id="PTHR43051">
    <property type="entry name" value="POLYNUCLEOTIDE ADENYLYLTRANSFERASE FAMILY PROTEIN"/>
    <property type="match status" value="1"/>
</dbReference>
<dbReference type="Proteomes" id="UP001153076">
    <property type="component" value="Unassembled WGS sequence"/>
</dbReference>
<feature type="transmembrane region" description="Helical" evidence="5">
    <location>
        <begin position="278"/>
        <end position="306"/>
    </location>
</feature>
<feature type="transmembrane region" description="Helical" evidence="5">
    <location>
        <begin position="343"/>
        <end position="363"/>
    </location>
</feature>
<evidence type="ECO:0000256" key="5">
    <source>
        <dbReference type="SAM" id="Phobius"/>
    </source>
</evidence>
<dbReference type="EMBL" id="JAKOGI010000620">
    <property type="protein sequence ID" value="KAJ8432279.1"/>
    <property type="molecule type" value="Genomic_DNA"/>
</dbReference>
<dbReference type="PANTHER" id="PTHR43051:SF2">
    <property type="entry name" value="POLYNUCLEOTIDE ADENYLYLTRANSFERASE FAMILY PROTEIN-RELATED"/>
    <property type="match status" value="1"/>
</dbReference>
<dbReference type="SUPFAM" id="SSF81301">
    <property type="entry name" value="Nucleotidyltransferase"/>
    <property type="match status" value="1"/>
</dbReference>
<keyword evidence="8" id="KW-1185">Reference proteome</keyword>
<dbReference type="Gene3D" id="1.10.3090.10">
    <property type="entry name" value="cca-adding enzyme, domain 2"/>
    <property type="match status" value="1"/>
</dbReference>
<dbReference type="OrthoDB" id="445712at2759"/>
<name>A0A9Q1JWK4_9CARY</name>
<sequence length="397" mass="44409">MAGAIGVGLGIRSVGISQLAFRPGLIYCVSSTRVRRIGSVSAVECPEVPRTNNTHPTPTPRPTAAVDGGHNYKAPDWKKLNSKDLGISTSMIDKPTRWVVKTLKKKGYQVYLVGGSVRDLILKRIPKDFDIITSAELKELPIQAILLSHQVSSFSTVAKQSMRNLNNFIKKPRGCNEHDYIRWRNCVQRDFTINTLMFDPYSKTVYDYIGGIEDLKKSRVQTVIPASSSFTEDCARILRAVRIAARLRFKFTKEMARSLKECSSSVLRLDKGRILMEINYMLAFGAAEASISLILQCYVIQAAYFVSLGFRRRDKRSNLLLPTCHHRHASLAPPFRPWHAQSWAPAIAVTLPLTFHFPLLVILGMESLNRDFGGLELSEFMGVHGEIGVWGVVGESK</sequence>
<dbReference type="Pfam" id="PF01743">
    <property type="entry name" value="PolyA_pol"/>
    <property type="match status" value="1"/>
</dbReference>
<feature type="domain" description="Poly A polymerase head" evidence="6">
    <location>
        <begin position="110"/>
        <end position="220"/>
    </location>
</feature>
<keyword evidence="3" id="KW-0694">RNA-binding</keyword>
<dbReference type="GO" id="GO:0016779">
    <property type="term" value="F:nucleotidyltransferase activity"/>
    <property type="evidence" value="ECO:0007669"/>
    <property type="project" value="InterPro"/>
</dbReference>
<dbReference type="InterPro" id="IPR043519">
    <property type="entry name" value="NT_sf"/>
</dbReference>
<dbReference type="GO" id="GO:0001680">
    <property type="term" value="P:tRNA 3'-terminal CCA addition"/>
    <property type="evidence" value="ECO:0007669"/>
    <property type="project" value="UniProtKB-ARBA"/>
</dbReference>